<name>A0ABP7VSW1_9ACTN</name>
<protein>
    <recommendedName>
        <fullName evidence="4">Secreted protein</fullName>
    </recommendedName>
</protein>
<organism evidence="2 3">
    <name type="scientific">Streptomyces shaanxiensis</name>
    <dbReference type="NCBI Taxonomy" id="653357"/>
    <lineage>
        <taxon>Bacteria</taxon>
        <taxon>Bacillati</taxon>
        <taxon>Actinomycetota</taxon>
        <taxon>Actinomycetes</taxon>
        <taxon>Kitasatosporales</taxon>
        <taxon>Streptomycetaceae</taxon>
        <taxon>Streptomyces</taxon>
    </lineage>
</organism>
<dbReference type="RefSeq" id="WP_345017152.1">
    <property type="nucleotide sequence ID" value="NZ_BAAAZY010000015.1"/>
</dbReference>
<comment type="caution">
    <text evidence="2">The sequence shown here is derived from an EMBL/GenBank/DDBJ whole genome shotgun (WGS) entry which is preliminary data.</text>
</comment>
<dbReference type="Proteomes" id="UP001499984">
    <property type="component" value="Unassembled WGS sequence"/>
</dbReference>
<feature type="chain" id="PRO_5046886722" description="Secreted protein" evidence="1">
    <location>
        <begin position="28"/>
        <end position="174"/>
    </location>
</feature>
<dbReference type="EMBL" id="BAAAZY010000015">
    <property type="protein sequence ID" value="GAA4073853.1"/>
    <property type="molecule type" value="Genomic_DNA"/>
</dbReference>
<reference evidence="3" key="1">
    <citation type="journal article" date="2019" name="Int. J. Syst. Evol. Microbiol.">
        <title>The Global Catalogue of Microorganisms (GCM) 10K type strain sequencing project: providing services to taxonomists for standard genome sequencing and annotation.</title>
        <authorList>
            <consortium name="The Broad Institute Genomics Platform"/>
            <consortium name="The Broad Institute Genome Sequencing Center for Infectious Disease"/>
            <person name="Wu L."/>
            <person name="Ma J."/>
        </authorList>
    </citation>
    <scope>NUCLEOTIDE SEQUENCE [LARGE SCALE GENOMIC DNA]</scope>
    <source>
        <strain evidence="3">JCM 16925</strain>
    </source>
</reference>
<proteinExistence type="predicted"/>
<keyword evidence="3" id="KW-1185">Reference proteome</keyword>
<keyword evidence="1" id="KW-0732">Signal</keyword>
<evidence type="ECO:0000256" key="1">
    <source>
        <dbReference type="SAM" id="SignalP"/>
    </source>
</evidence>
<gene>
    <name evidence="2" type="ORF">GCM10022233_59390</name>
</gene>
<feature type="signal peptide" evidence="1">
    <location>
        <begin position="1"/>
        <end position="27"/>
    </location>
</feature>
<evidence type="ECO:0000313" key="2">
    <source>
        <dbReference type="EMBL" id="GAA4073853.1"/>
    </source>
</evidence>
<evidence type="ECO:0000313" key="3">
    <source>
        <dbReference type="Proteomes" id="UP001499984"/>
    </source>
</evidence>
<accession>A0ABP7VSW1</accession>
<evidence type="ECO:0008006" key="4">
    <source>
        <dbReference type="Google" id="ProtNLM"/>
    </source>
</evidence>
<sequence>MRLAPRIITAGCAAVVLTGIGIAPASADTREGVGPLVCPPDRGYDFSGSHNYYRDMEPRSGGDSGTTISITFHKGKTTTSTVGGSISGEAKVVFAKAEAQFDYHFAWQWTNSSTYTWSWKVPDTMRHGYLHAGVKVKYTKWNYNETRPDCTTRVIRSGEARLVYEGRETWHGTN</sequence>